<evidence type="ECO:0000256" key="1">
    <source>
        <dbReference type="SAM" id="Phobius"/>
    </source>
</evidence>
<name>A0A7H0VEU3_9FLAO</name>
<dbReference type="RefSeq" id="WP_210758770.1">
    <property type="nucleotide sequence ID" value="NZ_CP060139.1"/>
</dbReference>
<gene>
    <name evidence="2" type="ORF">H4K34_18025</name>
</gene>
<dbReference type="InterPro" id="IPR036465">
    <property type="entry name" value="vWFA_dom_sf"/>
</dbReference>
<organism evidence="2 3">
    <name type="scientific">Croceimicrobium hydrocarbonivorans</name>
    <dbReference type="NCBI Taxonomy" id="2761580"/>
    <lineage>
        <taxon>Bacteria</taxon>
        <taxon>Pseudomonadati</taxon>
        <taxon>Bacteroidota</taxon>
        <taxon>Flavobacteriia</taxon>
        <taxon>Flavobacteriales</taxon>
        <taxon>Owenweeksiaceae</taxon>
        <taxon>Croceimicrobium</taxon>
    </lineage>
</organism>
<evidence type="ECO:0000313" key="3">
    <source>
        <dbReference type="Proteomes" id="UP000516305"/>
    </source>
</evidence>
<proteinExistence type="predicted"/>
<dbReference type="PANTHER" id="PTHR37947:SF1">
    <property type="entry name" value="BLL2462 PROTEIN"/>
    <property type="match status" value="1"/>
</dbReference>
<keyword evidence="3" id="KW-1185">Reference proteome</keyword>
<accession>A0A7H0VEU3</accession>
<dbReference type="Gene3D" id="3.40.50.410">
    <property type="entry name" value="von Willebrand factor, type A domain"/>
    <property type="match status" value="1"/>
</dbReference>
<protein>
    <recommendedName>
        <fullName evidence="4">VWA domain-containing protein</fullName>
    </recommendedName>
</protein>
<reference evidence="2 3" key="1">
    <citation type="submission" date="2020-08" db="EMBL/GenBank/DDBJ databases">
        <title>Croceimicrobium hydrocarbonivorans gen. nov., sp. nov., a novel marine bacterium isolated from a bacterial consortium that degrades polyethylene terephthalate.</title>
        <authorList>
            <person name="Liu R."/>
        </authorList>
    </citation>
    <scope>NUCLEOTIDE SEQUENCE [LARGE SCALE GENOMIC DNA]</scope>
    <source>
        <strain evidence="2 3">A20-9</strain>
    </source>
</reference>
<evidence type="ECO:0008006" key="4">
    <source>
        <dbReference type="Google" id="ProtNLM"/>
    </source>
</evidence>
<dbReference type="AlphaFoldDB" id="A0A7H0VEU3"/>
<keyword evidence="1" id="KW-0472">Membrane</keyword>
<dbReference type="KEGG" id="chyd:H4K34_18025"/>
<dbReference type="PANTHER" id="PTHR37947">
    <property type="entry name" value="BLL2462 PROTEIN"/>
    <property type="match status" value="1"/>
</dbReference>
<keyword evidence="1" id="KW-0812">Transmembrane</keyword>
<feature type="transmembrane region" description="Helical" evidence="1">
    <location>
        <begin position="652"/>
        <end position="671"/>
    </location>
</feature>
<keyword evidence="1" id="KW-1133">Transmembrane helix</keyword>
<dbReference type="SUPFAM" id="SSF53300">
    <property type="entry name" value="vWA-like"/>
    <property type="match status" value="1"/>
</dbReference>
<feature type="transmembrane region" description="Helical" evidence="1">
    <location>
        <begin position="6"/>
        <end position="26"/>
    </location>
</feature>
<dbReference type="EMBL" id="CP060139">
    <property type="protein sequence ID" value="QNR24241.1"/>
    <property type="molecule type" value="Genomic_DNA"/>
</dbReference>
<sequence>MEITFSYSPWYLVPAALLIGLGLFFYYFRKPEYTKTQIWTLAALRFLGLLLLCFFLLKPQIVEREIQALKPRLVFLEDLSRSMRYHQDSLALDSMLGAWPAQAETQLNKYQLFSYVFANTLDADSVKEAEFTNIYQALNEVQDRFYGEPLAAAVLLTDGVYNQGRNPLQFAAQSNVPLYILKYGNQEQARDIGIEDLRYNKSLSLGRKLSLEIDLAARNAAGSSFKLEIRNEQKQLVHQANFTVNREEWLESLIVELAADEEGLQSYNVALIQATADANPSNDRREIAFEVRKEAYAIWIYSPQSHPDVAAIRRAIQSEANWEIHYCRNRNELDLKEARVLLAFDWDESLVQEIRDQKIPTLFIAGSQSNLRALQSLDLAKGLNRDAEEQYALTASALGLFALDAEQKALFPSWPPIEGLYGNLEVPAWAEVVLYKQIGNVQSNEALAISGSREGQRLGLLAGRGFWSWRMYNVKNEKQSRAFDQFFRRWVQYLQAQEREEPLQIEFEKELYERSPSRVIAKLYNPGGNLVNEPDLSLKLSGAYGETYDYRFSRESNLYRLKLDGLNPGLYSYTASTRLGDRSYEKRGRIWVQENSLEQQDLRARREMLDAMASQSGGKAYELKDWPQMLTDLAQLDAPEQLNERKIKRELLTKWELFFVVLILISLEWFLRKYWGRY</sequence>
<dbReference type="Proteomes" id="UP000516305">
    <property type="component" value="Chromosome"/>
</dbReference>
<feature type="transmembrane region" description="Helical" evidence="1">
    <location>
        <begin position="38"/>
        <end position="57"/>
    </location>
</feature>
<evidence type="ECO:0000313" key="2">
    <source>
        <dbReference type="EMBL" id="QNR24241.1"/>
    </source>
</evidence>